<dbReference type="EC" id="2.1.1.199" evidence="6"/>
<dbReference type="GO" id="GO:0070475">
    <property type="term" value="P:rRNA base methylation"/>
    <property type="evidence" value="ECO:0007669"/>
    <property type="project" value="UniProtKB-UniRule"/>
</dbReference>
<dbReference type="InterPro" id="IPR002903">
    <property type="entry name" value="RsmH"/>
</dbReference>
<dbReference type="GO" id="GO:0071424">
    <property type="term" value="F:rRNA (cytosine-N4-)-methyltransferase activity"/>
    <property type="evidence" value="ECO:0007669"/>
    <property type="project" value="UniProtKB-UniRule"/>
</dbReference>
<keyword evidence="4 6" id="KW-0808">Transferase</keyword>
<protein>
    <recommendedName>
        <fullName evidence="6">Ribosomal RNA small subunit methyltransferase H</fullName>
        <ecNumber evidence="6">2.1.1.199</ecNumber>
    </recommendedName>
    <alternativeName>
        <fullName evidence="6">16S rRNA m(4)C1402 methyltransferase</fullName>
    </alternativeName>
    <alternativeName>
        <fullName evidence="6">rRNA (cytosine-N(4)-)-methyltransferase RsmH</fullName>
    </alternativeName>
</protein>
<dbReference type="Pfam" id="PF01795">
    <property type="entry name" value="Methyltransf_5"/>
    <property type="match status" value="1"/>
</dbReference>
<dbReference type="SUPFAM" id="SSF53335">
    <property type="entry name" value="S-adenosyl-L-methionine-dependent methyltransferases"/>
    <property type="match status" value="1"/>
</dbReference>
<gene>
    <name evidence="6" type="primary">rsmH</name>
    <name evidence="7" type="ORF">A2Z00_02225</name>
</gene>
<proteinExistence type="inferred from homology"/>
<comment type="subcellular location">
    <subcellularLocation>
        <location evidence="6">Cytoplasm</location>
    </subcellularLocation>
</comment>
<accession>A0A1F5ZFR8</accession>
<evidence type="ECO:0000256" key="2">
    <source>
        <dbReference type="ARBA" id="ARBA00022552"/>
    </source>
</evidence>
<sequence length="293" mass="33388">MSTYHTSVLLREAIQGLSVKRGKRYIDATVGGGGHAVEIVKQGGLLLGIDRDKEAIDEASRELVRHGFAQKPYGWILAQGNFRDIEKFAKNHGFEDVWGILFDLGVSSHQLDTPQRGFSYRFEEAPLDLRLNQEEGEPAWVYIARVSEKELYEVLAKYGEEELARPIAHAIVRARSIKPIRTAYDLRMIIREVLHRQNDDEAVLSRVFQALRIYVNDELGSLRDGIEGAQKILSREGRLVVISFHSLEDRLVKNFMKSGSWRVITSKPMKAERDECMCNPRARSAKLRIAEKI</sequence>
<dbReference type="PIRSF" id="PIRSF004486">
    <property type="entry name" value="MraW"/>
    <property type="match status" value="1"/>
</dbReference>
<dbReference type="NCBIfam" id="TIGR00006">
    <property type="entry name" value="16S rRNA (cytosine(1402)-N(4))-methyltransferase RsmH"/>
    <property type="match status" value="1"/>
</dbReference>
<dbReference type="PANTHER" id="PTHR11265:SF0">
    <property type="entry name" value="12S RRNA N4-METHYLCYTIDINE METHYLTRANSFERASE"/>
    <property type="match status" value="1"/>
</dbReference>
<evidence type="ECO:0000313" key="7">
    <source>
        <dbReference type="EMBL" id="OGG11280.1"/>
    </source>
</evidence>
<keyword evidence="2 6" id="KW-0698">rRNA processing</keyword>
<dbReference type="AlphaFoldDB" id="A0A1F5ZFR8"/>
<keyword evidence="5 6" id="KW-0949">S-adenosyl-L-methionine</keyword>
<keyword evidence="3 6" id="KW-0489">Methyltransferase</keyword>
<dbReference type="SUPFAM" id="SSF81799">
    <property type="entry name" value="Putative methyltransferase TM0872, insert domain"/>
    <property type="match status" value="1"/>
</dbReference>
<feature type="binding site" evidence="6">
    <location>
        <position position="50"/>
    </location>
    <ligand>
        <name>S-adenosyl-L-methionine</name>
        <dbReference type="ChEBI" id="CHEBI:59789"/>
    </ligand>
</feature>
<dbReference type="EMBL" id="MFIZ01000033">
    <property type="protein sequence ID" value="OGG11280.1"/>
    <property type="molecule type" value="Genomic_DNA"/>
</dbReference>
<evidence type="ECO:0000256" key="5">
    <source>
        <dbReference type="ARBA" id="ARBA00022691"/>
    </source>
</evidence>
<evidence type="ECO:0000256" key="1">
    <source>
        <dbReference type="ARBA" id="ARBA00010396"/>
    </source>
</evidence>
<comment type="caution">
    <text evidence="7">The sequence shown here is derived from an EMBL/GenBank/DDBJ whole genome shotgun (WGS) entry which is preliminary data.</text>
</comment>
<dbReference type="InterPro" id="IPR023397">
    <property type="entry name" value="SAM-dep_MeTrfase_MraW_recog"/>
</dbReference>
<organism evidence="7 8">
    <name type="scientific">Candidatus Gottesmanbacteria bacterium RBG_13_45_10</name>
    <dbReference type="NCBI Taxonomy" id="1798370"/>
    <lineage>
        <taxon>Bacteria</taxon>
        <taxon>Candidatus Gottesmaniibacteriota</taxon>
    </lineage>
</organism>
<comment type="catalytic activity">
    <reaction evidence="6">
        <text>cytidine(1402) in 16S rRNA + S-adenosyl-L-methionine = N(4)-methylcytidine(1402) in 16S rRNA + S-adenosyl-L-homocysteine + H(+)</text>
        <dbReference type="Rhea" id="RHEA:42928"/>
        <dbReference type="Rhea" id="RHEA-COMP:10286"/>
        <dbReference type="Rhea" id="RHEA-COMP:10287"/>
        <dbReference type="ChEBI" id="CHEBI:15378"/>
        <dbReference type="ChEBI" id="CHEBI:57856"/>
        <dbReference type="ChEBI" id="CHEBI:59789"/>
        <dbReference type="ChEBI" id="CHEBI:74506"/>
        <dbReference type="ChEBI" id="CHEBI:82748"/>
        <dbReference type="EC" id="2.1.1.199"/>
    </reaction>
</comment>
<dbReference type="Gene3D" id="3.40.50.150">
    <property type="entry name" value="Vaccinia Virus protein VP39"/>
    <property type="match status" value="1"/>
</dbReference>
<dbReference type="HAMAP" id="MF_01007">
    <property type="entry name" value="16SrRNA_methyltr_H"/>
    <property type="match status" value="1"/>
</dbReference>
<reference evidence="7 8" key="1">
    <citation type="journal article" date="2016" name="Nat. Commun.">
        <title>Thousands of microbial genomes shed light on interconnected biogeochemical processes in an aquifer system.</title>
        <authorList>
            <person name="Anantharaman K."/>
            <person name="Brown C.T."/>
            <person name="Hug L.A."/>
            <person name="Sharon I."/>
            <person name="Castelle C.J."/>
            <person name="Probst A.J."/>
            <person name="Thomas B.C."/>
            <person name="Singh A."/>
            <person name="Wilkins M.J."/>
            <person name="Karaoz U."/>
            <person name="Brodie E.L."/>
            <person name="Williams K.H."/>
            <person name="Hubbard S.S."/>
            <person name="Banfield J.F."/>
        </authorList>
    </citation>
    <scope>NUCLEOTIDE SEQUENCE [LARGE SCALE GENOMIC DNA]</scope>
</reference>
<evidence type="ECO:0000313" key="8">
    <source>
        <dbReference type="Proteomes" id="UP000177268"/>
    </source>
</evidence>
<dbReference type="GO" id="GO:0005737">
    <property type="term" value="C:cytoplasm"/>
    <property type="evidence" value="ECO:0007669"/>
    <property type="project" value="UniProtKB-SubCell"/>
</dbReference>
<dbReference type="Proteomes" id="UP000177268">
    <property type="component" value="Unassembled WGS sequence"/>
</dbReference>
<dbReference type="Gene3D" id="1.10.150.170">
    <property type="entry name" value="Putative methyltransferase TM0872, insert domain"/>
    <property type="match status" value="1"/>
</dbReference>
<evidence type="ECO:0000256" key="6">
    <source>
        <dbReference type="HAMAP-Rule" id="MF_01007"/>
    </source>
</evidence>
<dbReference type="PANTHER" id="PTHR11265">
    <property type="entry name" value="S-ADENOSYL-METHYLTRANSFERASE MRAW"/>
    <property type="match status" value="1"/>
</dbReference>
<evidence type="ECO:0000256" key="4">
    <source>
        <dbReference type="ARBA" id="ARBA00022679"/>
    </source>
</evidence>
<feature type="binding site" evidence="6">
    <location>
        <position position="110"/>
    </location>
    <ligand>
        <name>S-adenosyl-L-methionine</name>
        <dbReference type="ChEBI" id="CHEBI:59789"/>
    </ligand>
</feature>
<dbReference type="InterPro" id="IPR029063">
    <property type="entry name" value="SAM-dependent_MTases_sf"/>
</dbReference>
<evidence type="ECO:0000256" key="3">
    <source>
        <dbReference type="ARBA" id="ARBA00022603"/>
    </source>
</evidence>
<comment type="similarity">
    <text evidence="1 6">Belongs to the methyltransferase superfamily. RsmH family.</text>
</comment>
<comment type="function">
    <text evidence="6">Specifically methylates the N4 position of cytidine in position 1402 (C1402) of 16S rRNA.</text>
</comment>
<name>A0A1F5ZFR8_9BACT</name>
<feature type="binding site" evidence="6">
    <location>
        <begin position="33"/>
        <end position="35"/>
    </location>
    <ligand>
        <name>S-adenosyl-L-methionine</name>
        <dbReference type="ChEBI" id="CHEBI:59789"/>
    </ligand>
</feature>
<feature type="binding site" evidence="6">
    <location>
        <position position="103"/>
    </location>
    <ligand>
        <name>S-adenosyl-L-methionine</name>
        <dbReference type="ChEBI" id="CHEBI:59789"/>
    </ligand>
</feature>
<dbReference type="STRING" id="1798370.A2Z00_02225"/>
<keyword evidence="6" id="KW-0963">Cytoplasm</keyword>
<feature type="binding site" evidence="6">
    <location>
        <position position="82"/>
    </location>
    <ligand>
        <name>S-adenosyl-L-methionine</name>
        <dbReference type="ChEBI" id="CHEBI:59789"/>
    </ligand>
</feature>